<name>A0A2H3HNB8_FUSOX</name>
<evidence type="ECO:0000256" key="1">
    <source>
        <dbReference type="SAM" id="MobiDB-lite"/>
    </source>
</evidence>
<gene>
    <name evidence="2" type="ORF">AU210_007050</name>
</gene>
<dbReference type="AlphaFoldDB" id="A0A2H3HNB8"/>
<evidence type="ECO:0000313" key="2">
    <source>
        <dbReference type="EMBL" id="PCD38579.1"/>
    </source>
</evidence>
<dbReference type="Proteomes" id="UP000219602">
    <property type="component" value="Chromosome 5"/>
</dbReference>
<sequence>MQRLKRFLLKRYSRLDHELSAPEPAPTNPPTSPETNTGSSCHGSINLSRIERLPFEIRNEILLAVDSIADISSLVHASPTFHQQYRLDRAFWLWHCLKQELGNVLIDAYNVDTYNTPEFRSTRTRQRVLLYVEDYKLQRSEGTESLSQPPEDDVIRIASFHTSVIRTFMQQYATWTRASLEGLSEPKDLSRTEARRIVRGLYRFQMFCSLFGPARGGGNFFYDDGLLEAEERLQLLLDVYEAWEIEEILCINVFVHAKYRVLFEQVEWDLHPDNPSFDDVRTGPHTPPGAFHLASNMFADYYRNGIVCRGLPVLFAAMEIPSHSELVKLIASEIVSVVDDMVSETTRPYHQDTRRENHYSDRDKAQDNREKMSFEGESYDSPPYAWVVFWKELYSNLYGDYVPPSFRPWGYVMWDKNRLVNADAVAIISREWKAMYNRLNDEGEPEDPRDEMLAYR</sequence>
<evidence type="ECO:0000313" key="3">
    <source>
        <dbReference type="Proteomes" id="UP000219602"/>
    </source>
</evidence>
<dbReference type="STRING" id="327505.A0A2H3HNB8"/>
<organism evidence="2 3">
    <name type="scientific">Fusarium oxysporum f. sp. radicis-cucumerinum</name>
    <dbReference type="NCBI Taxonomy" id="327505"/>
    <lineage>
        <taxon>Eukaryota</taxon>
        <taxon>Fungi</taxon>
        <taxon>Dikarya</taxon>
        <taxon>Ascomycota</taxon>
        <taxon>Pezizomycotina</taxon>
        <taxon>Sordariomycetes</taxon>
        <taxon>Hypocreomycetidae</taxon>
        <taxon>Hypocreales</taxon>
        <taxon>Nectriaceae</taxon>
        <taxon>Fusarium</taxon>
        <taxon>Fusarium oxysporum species complex</taxon>
    </lineage>
</organism>
<dbReference type="EMBL" id="MABQ02000004">
    <property type="protein sequence ID" value="PCD38579.1"/>
    <property type="molecule type" value="Genomic_DNA"/>
</dbReference>
<feature type="region of interest" description="Disordered" evidence="1">
    <location>
        <begin position="19"/>
        <end position="43"/>
    </location>
</feature>
<comment type="caution">
    <text evidence="2">The sequence shown here is derived from an EMBL/GenBank/DDBJ whole genome shotgun (WGS) entry which is preliminary data.</text>
</comment>
<protein>
    <recommendedName>
        <fullName evidence="4">F-box domain-containing protein</fullName>
    </recommendedName>
</protein>
<feature type="region of interest" description="Disordered" evidence="1">
    <location>
        <begin position="346"/>
        <end position="375"/>
    </location>
</feature>
<evidence type="ECO:0008006" key="4">
    <source>
        <dbReference type="Google" id="ProtNLM"/>
    </source>
</evidence>
<reference evidence="2 3" key="2">
    <citation type="journal article" date="2017" name="Sci. Rep.">
        <title>A mobile pathogenicity chromosome in Fusarium oxysporum for infection of multiple cucurbit species.</title>
        <authorList>
            <person name="van Dam P."/>
            <person name="Fokkens L."/>
            <person name="Ayukawa Y."/>
            <person name="van der Gragt M."/>
            <person name="Ter Horst A."/>
            <person name="Brankovics B."/>
            <person name="Houterman P.M."/>
            <person name="Arie T."/>
            <person name="Rep M."/>
        </authorList>
    </citation>
    <scope>NUCLEOTIDE SEQUENCE [LARGE SCALE GENOMIC DNA]</scope>
    <source>
        <strain evidence="2 3">Forc016</strain>
    </source>
</reference>
<proteinExistence type="predicted"/>
<reference evidence="2 3" key="1">
    <citation type="journal article" date="2016" name="Environ. Microbiol.">
        <title>Effector profiles distinguish formae speciales of Fusarium oxysporum.</title>
        <authorList>
            <person name="van Dam P."/>
            <person name="Fokkens L."/>
            <person name="Schmidt S.M."/>
            <person name="Linmans J.H."/>
            <person name="Kistler H.C."/>
            <person name="Ma L.J."/>
            <person name="Rep M."/>
        </authorList>
    </citation>
    <scope>NUCLEOTIDE SEQUENCE [LARGE SCALE GENOMIC DNA]</scope>
    <source>
        <strain evidence="2 3">Forc016</strain>
    </source>
</reference>
<feature type="compositionally biased region" description="Pro residues" evidence="1">
    <location>
        <begin position="23"/>
        <end position="32"/>
    </location>
</feature>
<accession>A0A2H3HNB8</accession>
<feature type="compositionally biased region" description="Basic and acidic residues" evidence="1">
    <location>
        <begin position="347"/>
        <end position="374"/>
    </location>
</feature>